<dbReference type="Gene3D" id="3.30.559.10">
    <property type="entry name" value="Chloramphenicol acetyltransferase-like domain"/>
    <property type="match status" value="1"/>
</dbReference>
<reference evidence="5 6" key="1">
    <citation type="journal article" date="2016" name="Front. Microbiol.">
        <title>Comparative Genomic Analysis Reveals a Diverse Repertoire of Genes Involved in Prokaryote-Eukaryote Interactions within the Pseudovibrio Genus.</title>
        <authorList>
            <person name="Romano S."/>
            <person name="Fernandez-Guerra A."/>
            <person name="Reen F.J."/>
            <person name="Glockner F.O."/>
            <person name="Crowley S.P."/>
            <person name="O'Sullivan O."/>
            <person name="Cotter P.D."/>
            <person name="Adams C."/>
            <person name="Dobson A.D."/>
            <person name="O'Gara F."/>
        </authorList>
    </citation>
    <scope>NUCLEOTIDE SEQUENCE [LARGE SCALE GENOMIC DNA]</scope>
    <source>
        <strain evidence="5 6">Ad2</strain>
    </source>
</reference>
<dbReference type="FunFam" id="3.40.50.12780:FF:000012">
    <property type="entry name" value="Non-ribosomal peptide synthetase"/>
    <property type="match status" value="1"/>
</dbReference>
<dbReference type="Pfam" id="PF00550">
    <property type="entry name" value="PP-binding"/>
    <property type="match status" value="1"/>
</dbReference>
<dbReference type="Pfam" id="PF13193">
    <property type="entry name" value="AMP-binding_C"/>
    <property type="match status" value="1"/>
</dbReference>
<dbReference type="OrthoDB" id="9803968at2"/>
<evidence type="ECO:0000313" key="5">
    <source>
        <dbReference type="EMBL" id="KZL16802.1"/>
    </source>
</evidence>
<dbReference type="SUPFAM" id="SSF53474">
    <property type="entry name" value="alpha/beta-Hydrolases"/>
    <property type="match status" value="1"/>
</dbReference>
<dbReference type="InterPro" id="IPR041464">
    <property type="entry name" value="TubC_N"/>
</dbReference>
<dbReference type="GO" id="GO:0003824">
    <property type="term" value="F:catalytic activity"/>
    <property type="evidence" value="ECO:0007669"/>
    <property type="project" value="InterPro"/>
</dbReference>
<keyword evidence="3" id="KW-0597">Phosphoprotein</keyword>
<dbReference type="Gene3D" id="3.40.50.1820">
    <property type="entry name" value="alpha/beta hydrolase"/>
    <property type="match status" value="1"/>
</dbReference>
<dbReference type="NCBIfam" id="TIGR01733">
    <property type="entry name" value="AA-adenyl-dom"/>
    <property type="match status" value="1"/>
</dbReference>
<name>A0A165WR26_9HYPH</name>
<dbReference type="RefSeq" id="WP_068008159.1">
    <property type="nucleotide sequence ID" value="NZ_FOFM01000016.1"/>
</dbReference>
<dbReference type="GO" id="GO:0044550">
    <property type="term" value="P:secondary metabolite biosynthetic process"/>
    <property type="evidence" value="ECO:0007669"/>
    <property type="project" value="TreeGrafter"/>
</dbReference>
<dbReference type="InterPro" id="IPR020845">
    <property type="entry name" value="AMP-binding_CS"/>
</dbReference>
<sequence length="1373" mass="152621">MKAQQLLDYFAQHNVSLQTDGEKLRFKAPKGFLGADLAAVLKAEKSELIHLLQQHAAERQTEGVPLSPSQRHLWFLHQLEPESPFYNNPVALKVSGMLELETLHRAVNAVVARHDMLRARFSTSNGTPTQTFPEPAELPFDLLNLCHLSDEKQVEALNERVQHEASRPFDLEHGPLLRSSYIKLADEEHVWLVNLHHITADGWSIGLFFSEVTAHYNAYQMGTSPDLPPLSMQYADYVTHHKNERSSSREQQQIQFWTDKLEDLPDLLELPTDFPRPAEQTHNGAHFELTLDDNLSDRLRLFCKRRSITPFALYLAGFAALLWRYSKQEGICIGTSFANRHLVELEPLIGHFINTLALKTHVTATSTFAELVTQSQTTILEALDNQDLPFEKVVQAVNPERSPAHSPLFQVMLIYQNLPGGSAQMDGVEIETLATDSQTAKFDITLEVFERGSTFSLGFEYNKDLFTHSRIARMASHLTCFLSNAVEAPEVDLGAIDFIPPEERHLLTQVWPHGAQHALSSTCIHKAFEAQCEHSPEAPALVCGEDVWSYASLNTKANQLARHLKELGVTEGSPVGLLFERSSELVIAMLAVLKAGGHFIPLEPGLPIKRLEFMVQDCQPNLILTHPEASEAVTRLKSLCDVEVLSLDTEQRAKITQSCGTDNLPANGISTEDLAYIIYTSGTTGVPKGTKLTHKGLVNLIEWSNRTFPGKPGDALLQKTPMGFDAAIWEFFWPLCTGASLVLAPPHAHTSPAELAKICASHGITSIQFVPAMLNLFLDEPETAQCTQLRNVFCGGGELSGALMRKFSSKLPWATLHNVYGPTECTVDSTWHSVKPEDLDKPSAPIGKPISNARTYLLDESMSIVPIGLVGELHIGGAGLSSGYLNAPQQQASAFITSPFDSNEQLYRTGDLAYYDEQGQLVFAGRKDNQIKLNGFRIELSEIEAVLRQHPECHACAALVVQQGGGSAQLALCYTTSDGSPLVESDVRRHLAEALPDYMLPHILLHLETFPLTNNGKIDYSSLKASVLAHEAVFKVNQESPRDHIELQIYNIWKEVLLHPSIGISDSFFHVGGSSIAAIKVAHRVGEAFKIQVPPKTFILNPTVEALASWIRNGAAEENSRDNLITFRESQNGEHVVCVHPAGGTAFCYLSLAKILADDIGVYGLQSPGLNAEEETLPSIMAMASAYLERIEHIAHEKIVLTGLSFGGYVAYEMARLLKARGNHNVSVILLDTQGFEEHERQSLAPVDLAEFRDKLVKFNGMYPGIDDEQIKRYHQVYNHNRACVPDYDCQPLDARVVFIQALGSLNKGFLHQLRQFWIERASGGFMTRLVRGDHWELLETEEIQRVKKTISYEFQLFERQTISPAVPMQIDA</sequence>
<dbReference type="FunFam" id="3.40.50.980:FF:000002">
    <property type="entry name" value="Enterobactin synthetase component F"/>
    <property type="match status" value="1"/>
</dbReference>
<dbReference type="InterPro" id="IPR006162">
    <property type="entry name" value="Ppantetheine_attach_site"/>
</dbReference>
<dbReference type="SUPFAM" id="SSF47336">
    <property type="entry name" value="ACP-like"/>
    <property type="match status" value="1"/>
</dbReference>
<dbReference type="CDD" id="cd05930">
    <property type="entry name" value="A_NRPS"/>
    <property type="match status" value="1"/>
</dbReference>
<dbReference type="InterPro" id="IPR023213">
    <property type="entry name" value="CAT-like_dom_sf"/>
</dbReference>
<dbReference type="InterPro" id="IPR020802">
    <property type="entry name" value="TesA-like"/>
</dbReference>
<dbReference type="PANTHER" id="PTHR45527">
    <property type="entry name" value="NONRIBOSOMAL PEPTIDE SYNTHETASE"/>
    <property type="match status" value="1"/>
</dbReference>
<comment type="cofactor">
    <cofactor evidence="1">
        <name>pantetheine 4'-phosphate</name>
        <dbReference type="ChEBI" id="CHEBI:47942"/>
    </cofactor>
</comment>
<dbReference type="SUPFAM" id="SSF56801">
    <property type="entry name" value="Acetyl-CoA synthetase-like"/>
    <property type="match status" value="1"/>
</dbReference>
<evidence type="ECO:0000256" key="2">
    <source>
        <dbReference type="ARBA" id="ARBA00022450"/>
    </source>
</evidence>
<dbReference type="SUPFAM" id="SSF52777">
    <property type="entry name" value="CoA-dependent acyltransferases"/>
    <property type="match status" value="2"/>
</dbReference>
<dbReference type="PROSITE" id="PS50075">
    <property type="entry name" value="CARRIER"/>
    <property type="match status" value="1"/>
</dbReference>
<dbReference type="InterPro" id="IPR036736">
    <property type="entry name" value="ACP-like_sf"/>
</dbReference>
<evidence type="ECO:0000256" key="3">
    <source>
        <dbReference type="ARBA" id="ARBA00022553"/>
    </source>
</evidence>
<dbReference type="STRING" id="989403.SAMN05421798_11643"/>
<dbReference type="Pfam" id="PF00668">
    <property type="entry name" value="Condensation"/>
    <property type="match status" value="1"/>
</dbReference>
<dbReference type="Pfam" id="PF18563">
    <property type="entry name" value="TubC_N"/>
    <property type="match status" value="1"/>
</dbReference>
<keyword evidence="6" id="KW-1185">Reference proteome</keyword>
<dbReference type="Pfam" id="PF00975">
    <property type="entry name" value="Thioesterase"/>
    <property type="match status" value="1"/>
</dbReference>
<dbReference type="InterPro" id="IPR001242">
    <property type="entry name" value="Condensation_dom"/>
</dbReference>
<evidence type="ECO:0000313" key="6">
    <source>
        <dbReference type="Proteomes" id="UP000076577"/>
    </source>
</evidence>
<dbReference type="Gene3D" id="3.30.300.30">
    <property type="match status" value="1"/>
</dbReference>
<dbReference type="CDD" id="cd19531">
    <property type="entry name" value="LCL_NRPS-like"/>
    <property type="match status" value="1"/>
</dbReference>
<dbReference type="InterPro" id="IPR025110">
    <property type="entry name" value="AMP-bd_C"/>
</dbReference>
<dbReference type="InterPro" id="IPR029058">
    <property type="entry name" value="AB_hydrolase_fold"/>
</dbReference>
<accession>A0A165WR26</accession>
<dbReference type="Pfam" id="PF00501">
    <property type="entry name" value="AMP-binding"/>
    <property type="match status" value="1"/>
</dbReference>
<dbReference type="SMART" id="SM00824">
    <property type="entry name" value="PKS_TE"/>
    <property type="match status" value="1"/>
</dbReference>
<keyword evidence="2" id="KW-0596">Phosphopantetheine</keyword>
<dbReference type="InterPro" id="IPR010071">
    <property type="entry name" value="AA_adenyl_dom"/>
</dbReference>
<organism evidence="5 6">
    <name type="scientific">Pseudovibrio axinellae</name>
    <dbReference type="NCBI Taxonomy" id="989403"/>
    <lineage>
        <taxon>Bacteria</taxon>
        <taxon>Pseudomonadati</taxon>
        <taxon>Pseudomonadota</taxon>
        <taxon>Alphaproteobacteria</taxon>
        <taxon>Hyphomicrobiales</taxon>
        <taxon>Stappiaceae</taxon>
        <taxon>Pseudovibrio</taxon>
    </lineage>
</organism>
<dbReference type="EMBL" id="LMCB01000043">
    <property type="protein sequence ID" value="KZL16802.1"/>
    <property type="molecule type" value="Genomic_DNA"/>
</dbReference>
<dbReference type="PANTHER" id="PTHR45527:SF1">
    <property type="entry name" value="FATTY ACID SYNTHASE"/>
    <property type="match status" value="1"/>
</dbReference>
<dbReference type="FunFam" id="3.40.50.980:FF:000001">
    <property type="entry name" value="Non-ribosomal peptide synthetase"/>
    <property type="match status" value="1"/>
</dbReference>
<dbReference type="InterPro" id="IPR009081">
    <property type="entry name" value="PP-bd_ACP"/>
</dbReference>
<dbReference type="PATRIC" id="fig|989403.3.peg.3514"/>
<dbReference type="GO" id="GO:0031177">
    <property type="term" value="F:phosphopantetheine binding"/>
    <property type="evidence" value="ECO:0007669"/>
    <property type="project" value="TreeGrafter"/>
</dbReference>
<gene>
    <name evidence="5" type="primary">dhbF</name>
    <name evidence="5" type="ORF">PsAD2_03274</name>
</gene>
<comment type="caution">
    <text evidence="5">The sequence shown here is derived from an EMBL/GenBank/DDBJ whole genome shotgun (WGS) entry which is preliminary data.</text>
</comment>
<dbReference type="Gene3D" id="1.10.1200.10">
    <property type="entry name" value="ACP-like"/>
    <property type="match status" value="1"/>
</dbReference>
<dbReference type="InterPro" id="IPR045851">
    <property type="entry name" value="AMP-bd_C_sf"/>
</dbReference>
<evidence type="ECO:0000256" key="1">
    <source>
        <dbReference type="ARBA" id="ARBA00001957"/>
    </source>
</evidence>
<evidence type="ECO:0000259" key="4">
    <source>
        <dbReference type="PROSITE" id="PS50075"/>
    </source>
</evidence>
<dbReference type="PROSITE" id="PS00012">
    <property type="entry name" value="PHOSPHOPANTETHEINE"/>
    <property type="match status" value="1"/>
</dbReference>
<dbReference type="InterPro" id="IPR000873">
    <property type="entry name" value="AMP-dep_synth/lig_dom"/>
</dbReference>
<feature type="domain" description="Carrier" evidence="4">
    <location>
        <begin position="1040"/>
        <end position="1115"/>
    </location>
</feature>
<dbReference type="Gene3D" id="3.40.50.980">
    <property type="match status" value="2"/>
</dbReference>
<proteinExistence type="predicted"/>
<dbReference type="Gene3D" id="2.30.38.10">
    <property type="entry name" value="Luciferase, Domain 3"/>
    <property type="match status" value="1"/>
</dbReference>
<dbReference type="InterPro" id="IPR044894">
    <property type="entry name" value="TubC_N_sf"/>
</dbReference>
<protein>
    <submittedName>
        <fullName evidence="5">Dimodular nonribosomal peptide synthase</fullName>
    </submittedName>
</protein>
<dbReference type="Gene3D" id="1.10.10.1830">
    <property type="entry name" value="Non-ribosomal peptide synthase, adenylation domain"/>
    <property type="match status" value="1"/>
</dbReference>
<dbReference type="Proteomes" id="UP000076577">
    <property type="component" value="Unassembled WGS sequence"/>
</dbReference>
<dbReference type="Gene3D" id="3.30.559.30">
    <property type="entry name" value="Nonribosomal peptide synthetase, condensation domain"/>
    <property type="match status" value="1"/>
</dbReference>
<dbReference type="PROSITE" id="PS00455">
    <property type="entry name" value="AMP_BINDING"/>
    <property type="match status" value="1"/>
</dbReference>
<dbReference type="GO" id="GO:0043041">
    <property type="term" value="P:amino acid activation for nonribosomal peptide biosynthetic process"/>
    <property type="evidence" value="ECO:0007669"/>
    <property type="project" value="TreeGrafter"/>
</dbReference>
<dbReference type="GO" id="GO:0005737">
    <property type="term" value="C:cytoplasm"/>
    <property type="evidence" value="ECO:0007669"/>
    <property type="project" value="TreeGrafter"/>
</dbReference>
<dbReference type="InterPro" id="IPR001031">
    <property type="entry name" value="Thioesterase"/>
</dbReference>